<proteinExistence type="predicted"/>
<evidence type="ECO:0000313" key="3">
    <source>
        <dbReference type="Proteomes" id="UP000001646"/>
    </source>
</evidence>
<reference evidence="2" key="2">
    <citation type="submission" date="2025-08" db="UniProtKB">
        <authorList>
            <consortium name="Ensembl"/>
        </authorList>
    </citation>
    <scope>IDENTIFICATION</scope>
</reference>
<dbReference type="Proteomes" id="UP000001646">
    <property type="component" value="Chromosome 3"/>
</dbReference>
<dbReference type="PANTHER" id="PTHR31635:SF196">
    <property type="entry name" value="REVERSE TRANSCRIPTASE DOMAIN-CONTAINING PROTEIN-RELATED"/>
    <property type="match status" value="1"/>
</dbReference>
<keyword evidence="1" id="KW-0472">Membrane</keyword>
<evidence type="ECO:0000256" key="1">
    <source>
        <dbReference type="SAM" id="Phobius"/>
    </source>
</evidence>
<feature type="transmembrane region" description="Helical" evidence="1">
    <location>
        <begin position="15"/>
        <end position="34"/>
    </location>
</feature>
<dbReference type="GeneTree" id="ENSGT00990000205456"/>
<dbReference type="AlphaFoldDB" id="A0A803TLM0"/>
<name>A0A803TLM0_ANOCA</name>
<accession>A0A803TLM0</accession>
<evidence type="ECO:0000313" key="2">
    <source>
        <dbReference type="Ensembl" id="ENSACAP00000036110.1"/>
    </source>
</evidence>
<organism evidence="2 3">
    <name type="scientific">Anolis carolinensis</name>
    <name type="common">Green anole</name>
    <name type="synonym">American chameleon</name>
    <dbReference type="NCBI Taxonomy" id="28377"/>
    <lineage>
        <taxon>Eukaryota</taxon>
        <taxon>Metazoa</taxon>
        <taxon>Chordata</taxon>
        <taxon>Craniata</taxon>
        <taxon>Vertebrata</taxon>
        <taxon>Euteleostomi</taxon>
        <taxon>Lepidosauria</taxon>
        <taxon>Squamata</taxon>
        <taxon>Bifurcata</taxon>
        <taxon>Unidentata</taxon>
        <taxon>Episquamata</taxon>
        <taxon>Toxicofera</taxon>
        <taxon>Iguania</taxon>
        <taxon>Dactyloidae</taxon>
        <taxon>Anolis</taxon>
    </lineage>
</organism>
<sequence>RCRHSATKHLLFKPYLQGCPLSPLIFIFTLEILLRSIRKEDNLKGIKIGKQEIKVRAFADDVICILEKYYKKDKILGFSTTTGFWDNLLKREKKL</sequence>
<dbReference type="InParanoid" id="A0A803TLM0"/>
<protein>
    <recommendedName>
        <fullName evidence="4">Reverse transcriptase domain-containing protein</fullName>
    </recommendedName>
</protein>
<keyword evidence="1" id="KW-1133">Transmembrane helix</keyword>
<dbReference type="Ensembl" id="ENSACAT00000040899.1">
    <property type="protein sequence ID" value="ENSACAP00000036110.1"/>
    <property type="gene ID" value="ENSACAG00000038695.1"/>
</dbReference>
<dbReference type="PANTHER" id="PTHR31635">
    <property type="entry name" value="REVERSE TRANSCRIPTASE DOMAIN-CONTAINING PROTEIN-RELATED"/>
    <property type="match status" value="1"/>
</dbReference>
<keyword evidence="3" id="KW-1185">Reference proteome</keyword>
<keyword evidence="1" id="KW-0812">Transmembrane</keyword>
<reference evidence="2 3" key="1">
    <citation type="submission" date="2009-12" db="EMBL/GenBank/DDBJ databases">
        <title>The Genome Sequence of Anolis carolinensis (Green Anole Lizard).</title>
        <authorList>
            <consortium name="The Genome Sequencing Platform"/>
            <person name="Di Palma F."/>
            <person name="Alfoldi J."/>
            <person name="Heiman D."/>
            <person name="Young S."/>
            <person name="Grabherr M."/>
            <person name="Johnson J."/>
            <person name="Lander E.S."/>
            <person name="Lindblad-Toh K."/>
        </authorList>
    </citation>
    <scope>NUCLEOTIDE SEQUENCE [LARGE SCALE GENOMIC DNA]</scope>
    <source>
        <strain evidence="2 3">JBL SC #1</strain>
    </source>
</reference>
<evidence type="ECO:0008006" key="4">
    <source>
        <dbReference type="Google" id="ProtNLM"/>
    </source>
</evidence>
<reference evidence="2" key="3">
    <citation type="submission" date="2025-09" db="UniProtKB">
        <authorList>
            <consortium name="Ensembl"/>
        </authorList>
    </citation>
    <scope>IDENTIFICATION</scope>
</reference>